<evidence type="ECO:0000313" key="5">
    <source>
        <dbReference type="Proteomes" id="UP001156706"/>
    </source>
</evidence>
<protein>
    <recommendedName>
        <fullName evidence="3">EfeO-type cupredoxin-like domain-containing protein</fullName>
    </recommendedName>
</protein>
<dbReference type="SUPFAM" id="SSF49503">
    <property type="entry name" value="Cupredoxins"/>
    <property type="match status" value="1"/>
</dbReference>
<dbReference type="Proteomes" id="UP001156706">
    <property type="component" value="Unassembled WGS sequence"/>
</dbReference>
<accession>A0ABQ5YKG7</accession>
<reference evidence="5" key="1">
    <citation type="journal article" date="2019" name="Int. J. Syst. Evol. Microbiol.">
        <title>The Global Catalogue of Microorganisms (GCM) 10K type strain sequencing project: providing services to taxonomists for standard genome sequencing and annotation.</title>
        <authorList>
            <consortium name="The Broad Institute Genomics Platform"/>
            <consortium name="The Broad Institute Genome Sequencing Center for Infectious Disease"/>
            <person name="Wu L."/>
            <person name="Ma J."/>
        </authorList>
    </citation>
    <scope>NUCLEOTIDE SEQUENCE [LARGE SCALE GENOMIC DNA]</scope>
    <source>
        <strain evidence="5">NBRC 110044</strain>
    </source>
</reference>
<feature type="chain" id="PRO_5047204703" description="EfeO-type cupredoxin-like domain-containing protein" evidence="2">
    <location>
        <begin position="28"/>
        <end position="116"/>
    </location>
</feature>
<proteinExistence type="predicted"/>
<gene>
    <name evidence="4" type="ORF">GCM10007907_37280</name>
</gene>
<organism evidence="4 5">
    <name type="scientific">Chitinimonas prasina</name>
    <dbReference type="NCBI Taxonomy" id="1434937"/>
    <lineage>
        <taxon>Bacteria</taxon>
        <taxon>Pseudomonadati</taxon>
        <taxon>Pseudomonadota</taxon>
        <taxon>Betaproteobacteria</taxon>
        <taxon>Neisseriales</taxon>
        <taxon>Chitinibacteraceae</taxon>
        <taxon>Chitinimonas</taxon>
    </lineage>
</organism>
<feature type="domain" description="EfeO-type cupredoxin-like" evidence="3">
    <location>
        <begin position="13"/>
        <end position="112"/>
    </location>
</feature>
<keyword evidence="2" id="KW-0732">Signal</keyword>
<dbReference type="EMBL" id="BSOG01000006">
    <property type="protein sequence ID" value="GLR14938.1"/>
    <property type="molecule type" value="Genomic_DNA"/>
</dbReference>
<evidence type="ECO:0000256" key="2">
    <source>
        <dbReference type="SAM" id="SignalP"/>
    </source>
</evidence>
<feature type="signal peptide" evidence="2">
    <location>
        <begin position="1"/>
        <end position="27"/>
    </location>
</feature>
<dbReference type="Pfam" id="PF13473">
    <property type="entry name" value="Cupredoxin_1"/>
    <property type="match status" value="1"/>
</dbReference>
<dbReference type="Gene3D" id="2.60.40.420">
    <property type="entry name" value="Cupredoxins - blue copper proteins"/>
    <property type="match status" value="1"/>
</dbReference>
<dbReference type="InterPro" id="IPR028096">
    <property type="entry name" value="EfeO_Cupredoxin"/>
</dbReference>
<evidence type="ECO:0000256" key="1">
    <source>
        <dbReference type="ARBA" id="ARBA00004459"/>
    </source>
</evidence>
<keyword evidence="5" id="KW-1185">Reference proteome</keyword>
<dbReference type="InterPro" id="IPR008972">
    <property type="entry name" value="Cupredoxin"/>
</dbReference>
<evidence type="ECO:0000259" key="3">
    <source>
        <dbReference type="Pfam" id="PF13473"/>
    </source>
</evidence>
<sequence>MSAMTGKAATHLATALVLLLTASTSIAGELITHTITAEHGRLSPAVLTVPAGQRIKLVLRNAGQSPIEFENLRLRVEKVLAPGASSFVVLNPLRPGEYQFIDEFHPDTGRLVLTAH</sequence>
<name>A0ABQ5YKG7_9NEIS</name>
<comment type="subcellular location">
    <subcellularLocation>
        <location evidence="1">Cell outer membrane</location>
        <topology evidence="1">Lipid-anchor</topology>
    </subcellularLocation>
</comment>
<evidence type="ECO:0000313" key="4">
    <source>
        <dbReference type="EMBL" id="GLR14938.1"/>
    </source>
</evidence>
<comment type="caution">
    <text evidence="4">The sequence shown here is derived from an EMBL/GenBank/DDBJ whole genome shotgun (WGS) entry which is preliminary data.</text>
</comment>